<dbReference type="EMBL" id="OB660032">
    <property type="protein sequence ID" value="CAD7222166.1"/>
    <property type="molecule type" value="Genomic_DNA"/>
</dbReference>
<sequence>MSSSSDRKNTSNRTPALGIPGEFFYDPKTFHVTPEHRASWSWNGYVILRNLFDAEEVSILRETMEADEAISKNAMSRQDGSQGQIRLSMWSHPANDAFGMAARCYKVAGTIEKLMDVDEIYHYHTKLILKDQETGGAFQWHQDYGYWYKNSTIFPGDMGTVFIPVDPCRKENGCLKVIPGSHRMGRVDHVRIGEQVMADPQRIAWAEEKLGPAIDVEMNPGDALFFHSCLLHSSGQNRSHLRRWVLITTYNSRRNDPIVPHHHASYTPLVKVANDKVKDIGVVRESLDRDYNKSANDKSIHDDEEEK</sequence>
<dbReference type="OrthoDB" id="445007at2759"/>
<dbReference type="Gene3D" id="2.60.120.620">
    <property type="entry name" value="q2cbj1_9rhob like domain"/>
    <property type="match status" value="1"/>
</dbReference>
<dbReference type="AlphaFoldDB" id="A0A7R8ZI22"/>
<organism evidence="2">
    <name type="scientific">Cyprideis torosa</name>
    <dbReference type="NCBI Taxonomy" id="163714"/>
    <lineage>
        <taxon>Eukaryota</taxon>
        <taxon>Metazoa</taxon>
        <taxon>Ecdysozoa</taxon>
        <taxon>Arthropoda</taxon>
        <taxon>Crustacea</taxon>
        <taxon>Oligostraca</taxon>
        <taxon>Ostracoda</taxon>
        <taxon>Podocopa</taxon>
        <taxon>Podocopida</taxon>
        <taxon>Cytherocopina</taxon>
        <taxon>Cytheroidea</taxon>
        <taxon>Cytherideidae</taxon>
        <taxon>Cyprideis</taxon>
    </lineage>
</organism>
<evidence type="ECO:0000256" key="1">
    <source>
        <dbReference type="ARBA" id="ARBA00001962"/>
    </source>
</evidence>
<comment type="cofactor">
    <cofactor evidence="1">
        <name>Fe cation</name>
        <dbReference type="ChEBI" id="CHEBI:24875"/>
    </cofactor>
</comment>
<dbReference type="Pfam" id="PF05721">
    <property type="entry name" value="PhyH"/>
    <property type="match status" value="1"/>
</dbReference>
<reference evidence="2" key="1">
    <citation type="submission" date="2020-11" db="EMBL/GenBank/DDBJ databases">
        <authorList>
            <person name="Tran Van P."/>
        </authorList>
    </citation>
    <scope>NUCLEOTIDE SEQUENCE</scope>
</reference>
<dbReference type="PANTHER" id="PTHR20883:SF51">
    <property type="entry name" value="PHYTANOYL-COA HYDROXYLASE"/>
    <property type="match status" value="1"/>
</dbReference>
<gene>
    <name evidence="2" type="ORF">CTOB1V02_LOCUS182</name>
</gene>
<proteinExistence type="predicted"/>
<evidence type="ECO:0000313" key="2">
    <source>
        <dbReference type="EMBL" id="CAD7222166.1"/>
    </source>
</evidence>
<dbReference type="InterPro" id="IPR008775">
    <property type="entry name" value="Phytyl_CoA_dOase-like"/>
</dbReference>
<accession>A0A7R8ZI22</accession>
<dbReference type="SUPFAM" id="SSF51197">
    <property type="entry name" value="Clavaminate synthase-like"/>
    <property type="match status" value="1"/>
</dbReference>
<protein>
    <submittedName>
        <fullName evidence="2">Uncharacterized protein</fullName>
    </submittedName>
</protein>
<name>A0A7R8ZI22_9CRUS</name>
<dbReference type="PANTHER" id="PTHR20883">
    <property type="entry name" value="PHYTANOYL-COA DIOXYGENASE DOMAIN CONTAINING 1"/>
    <property type="match status" value="1"/>
</dbReference>